<sequence>MIRRSGVSGSWFSIPRPRQAPRFRLVCFAHAGGSAASFSALSAALPPDAELWAVQLPGRFGRIGEPAVTDLRDLAAGIADALRAAAGAEPPIALLGQSFGGLLAVEVARRLEADRPALAVVLLSACPPHLLPPSPVISREQLPDLLLRTDESAKDVLGCDELREIVLDAVWADIELVHQVPRSERPALGCPVHAIAGAADREIGTAEMAQWRRYTESVFTLDELPAPHLIASAVPDGLGDIVTELLRSDLTRCRSTSPARRTGGR</sequence>
<dbReference type="Gene3D" id="3.40.50.1820">
    <property type="entry name" value="alpha/beta hydrolase"/>
    <property type="match status" value="1"/>
</dbReference>
<name>A0ABV5UDN4_9PSEU</name>
<dbReference type="InterPro" id="IPR029058">
    <property type="entry name" value="AB_hydrolase_fold"/>
</dbReference>
<keyword evidence="5" id="KW-1185">Reference proteome</keyword>
<dbReference type="SUPFAM" id="SSF53474">
    <property type="entry name" value="alpha/beta-Hydrolases"/>
    <property type="match status" value="1"/>
</dbReference>
<dbReference type="EMBL" id="JBHMBK010000037">
    <property type="protein sequence ID" value="MFB9689487.1"/>
    <property type="molecule type" value="Genomic_DNA"/>
</dbReference>
<dbReference type="SMART" id="SM00824">
    <property type="entry name" value="PKS_TE"/>
    <property type="match status" value="1"/>
</dbReference>
<dbReference type="Proteomes" id="UP001589535">
    <property type="component" value="Unassembled WGS sequence"/>
</dbReference>
<dbReference type="PANTHER" id="PTHR11487:SF0">
    <property type="entry name" value="S-ACYL FATTY ACID SYNTHASE THIOESTERASE, MEDIUM CHAIN"/>
    <property type="match status" value="1"/>
</dbReference>
<protein>
    <submittedName>
        <fullName evidence="4">Thioesterase II family protein</fullName>
    </submittedName>
</protein>
<dbReference type="InterPro" id="IPR012223">
    <property type="entry name" value="TEII"/>
</dbReference>
<dbReference type="PANTHER" id="PTHR11487">
    <property type="entry name" value="THIOESTERASE"/>
    <property type="match status" value="1"/>
</dbReference>
<evidence type="ECO:0000256" key="1">
    <source>
        <dbReference type="ARBA" id="ARBA00007169"/>
    </source>
</evidence>
<evidence type="ECO:0000313" key="5">
    <source>
        <dbReference type="Proteomes" id="UP001589535"/>
    </source>
</evidence>
<comment type="caution">
    <text evidence="4">The sequence shown here is derived from an EMBL/GenBank/DDBJ whole genome shotgun (WGS) entry which is preliminary data.</text>
</comment>
<gene>
    <name evidence="4" type="ORF">ACFFTO_35395</name>
</gene>
<evidence type="ECO:0000259" key="3">
    <source>
        <dbReference type="SMART" id="SM00824"/>
    </source>
</evidence>
<dbReference type="RefSeq" id="WP_378203313.1">
    <property type="nucleotide sequence ID" value="NZ_JBHMBK010000037.1"/>
</dbReference>
<proteinExistence type="inferred from homology"/>
<dbReference type="InterPro" id="IPR001031">
    <property type="entry name" value="Thioesterase"/>
</dbReference>
<reference evidence="4 5" key="1">
    <citation type="submission" date="2024-09" db="EMBL/GenBank/DDBJ databases">
        <authorList>
            <person name="Sun Q."/>
            <person name="Mori K."/>
        </authorList>
    </citation>
    <scope>NUCLEOTIDE SEQUENCE [LARGE SCALE GENOMIC DNA]</scope>
    <source>
        <strain evidence="4 5">JCM 13852</strain>
    </source>
</reference>
<evidence type="ECO:0000256" key="2">
    <source>
        <dbReference type="ARBA" id="ARBA00022801"/>
    </source>
</evidence>
<organism evidence="4 5">
    <name type="scientific">Amycolatopsis plumensis</name>
    <dbReference type="NCBI Taxonomy" id="236508"/>
    <lineage>
        <taxon>Bacteria</taxon>
        <taxon>Bacillati</taxon>
        <taxon>Actinomycetota</taxon>
        <taxon>Actinomycetes</taxon>
        <taxon>Pseudonocardiales</taxon>
        <taxon>Pseudonocardiaceae</taxon>
        <taxon>Amycolatopsis</taxon>
    </lineage>
</organism>
<feature type="domain" description="Thioesterase TesA-like" evidence="3">
    <location>
        <begin position="26"/>
        <end position="238"/>
    </location>
</feature>
<keyword evidence="2" id="KW-0378">Hydrolase</keyword>
<comment type="similarity">
    <text evidence="1">Belongs to the thioesterase family.</text>
</comment>
<dbReference type="InterPro" id="IPR020802">
    <property type="entry name" value="TesA-like"/>
</dbReference>
<accession>A0ABV5UDN4</accession>
<evidence type="ECO:0000313" key="4">
    <source>
        <dbReference type="EMBL" id="MFB9689487.1"/>
    </source>
</evidence>
<dbReference type="Pfam" id="PF00975">
    <property type="entry name" value="Thioesterase"/>
    <property type="match status" value="1"/>
</dbReference>